<dbReference type="InterPro" id="IPR018011">
    <property type="entry name" value="Carb_sulfotrans_8-10"/>
</dbReference>
<comment type="subcellular location">
    <subcellularLocation>
        <location evidence="1 9">Golgi apparatus membrane</location>
        <topology evidence="1 9">Single-pass type II membrane protein</topology>
    </subcellularLocation>
</comment>
<keyword evidence="6 9" id="KW-0333">Golgi apparatus</keyword>
<dbReference type="EC" id="2.8.2.-" evidence="9"/>
<name>A0AAD9IZR1_9ANNE</name>
<evidence type="ECO:0000256" key="3">
    <source>
        <dbReference type="ARBA" id="ARBA00022679"/>
    </source>
</evidence>
<keyword evidence="11" id="KW-1185">Reference proteome</keyword>
<dbReference type="PANTHER" id="PTHR12137:SF54">
    <property type="entry name" value="CARBOHYDRATE SULFOTRANSFERASE"/>
    <property type="match status" value="1"/>
</dbReference>
<evidence type="ECO:0000256" key="1">
    <source>
        <dbReference type="ARBA" id="ARBA00004323"/>
    </source>
</evidence>
<accession>A0AAD9IZR1</accession>
<keyword evidence="5" id="KW-1133">Transmembrane helix</keyword>
<dbReference type="GO" id="GO:0008146">
    <property type="term" value="F:sulfotransferase activity"/>
    <property type="evidence" value="ECO:0007669"/>
    <property type="project" value="InterPro"/>
</dbReference>
<keyword evidence="9" id="KW-0735">Signal-anchor</keyword>
<keyword evidence="7" id="KW-0472">Membrane</keyword>
<keyword evidence="3 9" id="KW-0808">Transferase</keyword>
<gene>
    <name evidence="10" type="ORF">LSH36_844g00092</name>
</gene>
<evidence type="ECO:0000256" key="8">
    <source>
        <dbReference type="ARBA" id="ARBA00023180"/>
    </source>
</evidence>
<proteinExistence type="inferred from homology"/>
<protein>
    <recommendedName>
        <fullName evidence="9">Carbohydrate sulfotransferase</fullName>
        <ecNumber evidence="9">2.8.2.-</ecNumber>
    </recommendedName>
</protein>
<evidence type="ECO:0000256" key="7">
    <source>
        <dbReference type="ARBA" id="ARBA00023136"/>
    </source>
</evidence>
<comment type="caution">
    <text evidence="10">The sequence shown here is derived from an EMBL/GenBank/DDBJ whole genome shotgun (WGS) entry which is preliminary data.</text>
</comment>
<dbReference type="InterPro" id="IPR005331">
    <property type="entry name" value="Sulfotransferase"/>
</dbReference>
<dbReference type="EMBL" id="JAODUP010000844">
    <property type="protein sequence ID" value="KAK2143402.1"/>
    <property type="molecule type" value="Genomic_DNA"/>
</dbReference>
<evidence type="ECO:0000256" key="6">
    <source>
        <dbReference type="ARBA" id="ARBA00023034"/>
    </source>
</evidence>
<dbReference type="PANTHER" id="PTHR12137">
    <property type="entry name" value="CARBOHYDRATE SULFOTRANSFERASE"/>
    <property type="match status" value="1"/>
</dbReference>
<evidence type="ECO:0000313" key="11">
    <source>
        <dbReference type="Proteomes" id="UP001208570"/>
    </source>
</evidence>
<evidence type="ECO:0000256" key="2">
    <source>
        <dbReference type="ARBA" id="ARBA00006339"/>
    </source>
</evidence>
<evidence type="ECO:0000256" key="4">
    <source>
        <dbReference type="ARBA" id="ARBA00022692"/>
    </source>
</evidence>
<dbReference type="Proteomes" id="UP001208570">
    <property type="component" value="Unassembled WGS sequence"/>
</dbReference>
<keyword evidence="8 9" id="KW-0325">Glycoprotein</keyword>
<organism evidence="10 11">
    <name type="scientific">Paralvinella palmiformis</name>
    <dbReference type="NCBI Taxonomy" id="53620"/>
    <lineage>
        <taxon>Eukaryota</taxon>
        <taxon>Metazoa</taxon>
        <taxon>Spiralia</taxon>
        <taxon>Lophotrochozoa</taxon>
        <taxon>Annelida</taxon>
        <taxon>Polychaeta</taxon>
        <taxon>Sedentaria</taxon>
        <taxon>Canalipalpata</taxon>
        <taxon>Terebellida</taxon>
        <taxon>Terebelliformia</taxon>
        <taxon>Alvinellidae</taxon>
        <taxon>Paralvinella</taxon>
    </lineage>
</organism>
<sequence>MPGYLTACPLDIRRLYIENKCKVMNLTKDVKFPRGANLYIDHPHKLAYCLIPKAASRTFRSILGSLLTQNVSYIPKHDFNTVPGISRFSFMPPKLQQEVLRTYKKMIVVRHPYDRVVSVFDSKLNPTRRGMIKGVLGDNLQQINRYLSEVQGKNVSYDLDKDDLTFDEFVGILSTQYNDGFQDVHWETMFEHCEPCSIKYDFVLRLETLQKDYRVLATYLRTPSALRGSAPFLDQMKSSLLEPEEKMFNLLLRYENLDKKILNGLRRIYARDLEVFGYTWDDEKGANCRIPVGEGTSCC</sequence>
<evidence type="ECO:0000256" key="5">
    <source>
        <dbReference type="ARBA" id="ARBA00022989"/>
    </source>
</evidence>
<comment type="similarity">
    <text evidence="2 9">Belongs to the sulfotransferase 2 family.</text>
</comment>
<dbReference type="Pfam" id="PF03567">
    <property type="entry name" value="Sulfotransfer_2"/>
    <property type="match status" value="1"/>
</dbReference>
<reference evidence="10" key="1">
    <citation type="journal article" date="2023" name="Mol. Biol. Evol.">
        <title>Third-Generation Sequencing Reveals the Adaptive Role of the Epigenome in Three Deep-Sea Polychaetes.</title>
        <authorList>
            <person name="Perez M."/>
            <person name="Aroh O."/>
            <person name="Sun Y."/>
            <person name="Lan Y."/>
            <person name="Juniper S.K."/>
            <person name="Young C.R."/>
            <person name="Angers B."/>
            <person name="Qian P.Y."/>
        </authorList>
    </citation>
    <scope>NUCLEOTIDE SEQUENCE</scope>
    <source>
        <strain evidence="10">P08H-3</strain>
    </source>
</reference>
<evidence type="ECO:0000256" key="9">
    <source>
        <dbReference type="RuleBase" id="RU364020"/>
    </source>
</evidence>
<keyword evidence="4" id="KW-0812">Transmembrane</keyword>
<evidence type="ECO:0000313" key="10">
    <source>
        <dbReference type="EMBL" id="KAK2143402.1"/>
    </source>
</evidence>
<dbReference type="GO" id="GO:0016051">
    <property type="term" value="P:carbohydrate biosynthetic process"/>
    <property type="evidence" value="ECO:0007669"/>
    <property type="project" value="InterPro"/>
</dbReference>
<dbReference type="AlphaFoldDB" id="A0AAD9IZR1"/>
<keyword evidence="9" id="KW-0119">Carbohydrate metabolism</keyword>
<dbReference type="GO" id="GO:0000139">
    <property type="term" value="C:Golgi membrane"/>
    <property type="evidence" value="ECO:0007669"/>
    <property type="project" value="UniProtKB-SubCell"/>
</dbReference>